<protein>
    <submittedName>
        <fullName evidence="2">Nitrile hydratase subunit beta</fullName>
    </submittedName>
</protein>
<evidence type="ECO:0000313" key="2">
    <source>
        <dbReference type="EMBL" id="MBR9651753.1"/>
    </source>
</evidence>
<sequence>MGGDQAGPVPMDQHDFALWEKRVDALMVICSSKGLFTVDGLRRALEDMGEDAFEKHTYYERWVAAVNQNLIEGGVYTLEELGQRMDDIAKRGPTYGEATGG</sequence>
<keyword evidence="3" id="KW-1185">Reference proteome</keyword>
<dbReference type="Pfam" id="PF21006">
    <property type="entry name" value="NHase_beta_N"/>
    <property type="match status" value="1"/>
</dbReference>
<proteinExistence type="predicted"/>
<feature type="domain" description="Nitrile hydratase beta subunit-like N-terminal" evidence="1">
    <location>
        <begin position="1"/>
        <end position="91"/>
    </location>
</feature>
<evidence type="ECO:0000313" key="3">
    <source>
        <dbReference type="Proteomes" id="UP001195941"/>
    </source>
</evidence>
<dbReference type="SUPFAM" id="SSF50090">
    <property type="entry name" value="Electron transport accessory proteins"/>
    <property type="match status" value="1"/>
</dbReference>
<comment type="caution">
    <text evidence="2">The sequence shown here is derived from an EMBL/GenBank/DDBJ whole genome shotgun (WGS) entry which is preliminary data.</text>
</comment>
<accession>A0ABS5HT41</accession>
<organism evidence="2 3">
    <name type="scientific">Thalassovita aquimarina</name>
    <dbReference type="NCBI Taxonomy" id="2785917"/>
    <lineage>
        <taxon>Bacteria</taxon>
        <taxon>Pseudomonadati</taxon>
        <taxon>Pseudomonadota</taxon>
        <taxon>Alphaproteobacteria</taxon>
        <taxon>Rhodobacterales</taxon>
        <taxon>Roseobacteraceae</taxon>
        <taxon>Thalassovita</taxon>
    </lineage>
</organism>
<gene>
    <name evidence="2" type="ORF">IT775_11530</name>
</gene>
<dbReference type="InterPro" id="IPR008990">
    <property type="entry name" value="Elect_transpt_acc-like_dom_sf"/>
</dbReference>
<dbReference type="Proteomes" id="UP001195941">
    <property type="component" value="Unassembled WGS sequence"/>
</dbReference>
<evidence type="ECO:0000259" key="1">
    <source>
        <dbReference type="Pfam" id="PF21006"/>
    </source>
</evidence>
<reference evidence="2 3" key="1">
    <citation type="journal article" date="2021" name="Arch. Microbiol.">
        <title>Thalassobius aquimarinus sp. nov., isolated from the Sea of Japan seashore.</title>
        <authorList>
            <person name="Kurilenko V.V."/>
            <person name="Romanenko L.A."/>
            <person name="Chernysheva N.Y."/>
            <person name="Velansky P.V."/>
            <person name="Tekutyeva L.A."/>
            <person name="Isaeva M.P."/>
            <person name="Mikhailov V.V."/>
        </authorList>
    </citation>
    <scope>NUCLEOTIDE SEQUENCE [LARGE SCALE GENOMIC DNA]</scope>
    <source>
        <strain evidence="2 3">KMM 8518</strain>
    </source>
</reference>
<dbReference type="InterPro" id="IPR042262">
    <property type="entry name" value="CN_hydtase_beta_C"/>
</dbReference>
<dbReference type="InterPro" id="IPR049054">
    <property type="entry name" value="CN_hydtase_beta-like_N"/>
</dbReference>
<name>A0ABS5HT41_9RHOB</name>
<dbReference type="Gene3D" id="1.10.472.20">
    <property type="entry name" value="Nitrile hydratase, beta subunit"/>
    <property type="match status" value="1"/>
</dbReference>
<dbReference type="EMBL" id="JADMKU010000009">
    <property type="protein sequence ID" value="MBR9651753.1"/>
    <property type="molecule type" value="Genomic_DNA"/>
</dbReference>